<evidence type="ECO:0000256" key="3">
    <source>
        <dbReference type="ARBA" id="ARBA00023136"/>
    </source>
</evidence>
<dbReference type="EMBL" id="JABXXQ010000142">
    <property type="protein sequence ID" value="NVN30369.1"/>
    <property type="molecule type" value="Genomic_DNA"/>
</dbReference>
<gene>
    <name evidence="6" type="ORF">HUK83_08480</name>
</gene>
<dbReference type="Gene3D" id="1.20.1720.10">
    <property type="entry name" value="Multidrug resistance protein D"/>
    <property type="match status" value="1"/>
</dbReference>
<evidence type="ECO:0000259" key="5">
    <source>
        <dbReference type="PROSITE" id="PS50850"/>
    </source>
</evidence>
<dbReference type="InterPro" id="IPR036259">
    <property type="entry name" value="MFS_trans_sf"/>
</dbReference>
<feature type="domain" description="Major facilitator superfamily (MFS) profile" evidence="5">
    <location>
        <begin position="20"/>
        <end position="100"/>
    </location>
</feature>
<evidence type="ECO:0000256" key="1">
    <source>
        <dbReference type="ARBA" id="ARBA00022692"/>
    </source>
</evidence>
<evidence type="ECO:0000256" key="2">
    <source>
        <dbReference type="ARBA" id="ARBA00022989"/>
    </source>
</evidence>
<feature type="transmembrane region" description="Helical" evidence="4">
    <location>
        <begin position="55"/>
        <end position="74"/>
    </location>
</feature>
<accession>A0A850NPS6</accession>
<dbReference type="RefSeq" id="WP_176623848.1">
    <property type="nucleotide sequence ID" value="NZ_JABXXQ010000142.1"/>
</dbReference>
<dbReference type="GO" id="GO:0022857">
    <property type="term" value="F:transmembrane transporter activity"/>
    <property type="evidence" value="ECO:0007669"/>
    <property type="project" value="InterPro"/>
</dbReference>
<comment type="caution">
    <text evidence="6">The sequence shown here is derived from an EMBL/GenBank/DDBJ whole genome shotgun (WGS) entry which is preliminary data.</text>
</comment>
<dbReference type="Pfam" id="PF07690">
    <property type="entry name" value="MFS_1"/>
    <property type="match status" value="1"/>
</dbReference>
<dbReference type="AlphaFoldDB" id="A0A850NPS6"/>
<evidence type="ECO:0000313" key="6">
    <source>
        <dbReference type="EMBL" id="NVN30369.1"/>
    </source>
</evidence>
<feature type="transmembrane region" description="Helical" evidence="4">
    <location>
        <begin position="12"/>
        <end position="35"/>
    </location>
</feature>
<keyword evidence="3 4" id="KW-0472">Membrane</keyword>
<keyword evidence="2 4" id="KW-1133">Transmembrane helix</keyword>
<dbReference type="PROSITE" id="PS50850">
    <property type="entry name" value="MFS"/>
    <property type="match status" value="1"/>
</dbReference>
<dbReference type="SUPFAM" id="SSF103473">
    <property type="entry name" value="MFS general substrate transporter"/>
    <property type="match status" value="1"/>
</dbReference>
<name>A0A850NPS6_9PROT</name>
<protein>
    <submittedName>
        <fullName evidence="6">MFS transporter</fullName>
    </submittedName>
</protein>
<dbReference type="InterPro" id="IPR011701">
    <property type="entry name" value="MFS"/>
</dbReference>
<dbReference type="InterPro" id="IPR020846">
    <property type="entry name" value="MFS_dom"/>
</dbReference>
<proteinExistence type="predicted"/>
<evidence type="ECO:0000313" key="7">
    <source>
        <dbReference type="Proteomes" id="UP000565205"/>
    </source>
</evidence>
<evidence type="ECO:0000256" key="4">
    <source>
        <dbReference type="SAM" id="Phobius"/>
    </source>
</evidence>
<reference evidence="6 7" key="1">
    <citation type="submission" date="2020-06" db="EMBL/GenBank/DDBJ databases">
        <title>Description of novel acetic acid bacteria.</title>
        <authorList>
            <person name="Sombolestani A."/>
        </authorList>
    </citation>
    <scope>NUCLEOTIDE SEQUENCE [LARGE SCALE GENOMIC DNA]</scope>
    <source>
        <strain evidence="6 7">LMG 26838</strain>
    </source>
</reference>
<keyword evidence="1 4" id="KW-0812">Transmembrane</keyword>
<feature type="non-terminal residue" evidence="6">
    <location>
        <position position="100"/>
    </location>
</feature>
<sequence length="100" mass="9859">MGDEISDHATSASHAGAVWLVAALCLAVLTCQLNATMVGPVLPDVARGLGVSIGAASWVQSLFFLAGAVAAILLGRLSDLHGGRGILLGVLAAQVAGAAL</sequence>
<dbReference type="Proteomes" id="UP000565205">
    <property type="component" value="Unassembled WGS sequence"/>
</dbReference>
<organism evidence="6 7">
    <name type="scientific">Endobacter medicaginis</name>
    <dbReference type="NCBI Taxonomy" id="1181271"/>
    <lineage>
        <taxon>Bacteria</taxon>
        <taxon>Pseudomonadati</taxon>
        <taxon>Pseudomonadota</taxon>
        <taxon>Alphaproteobacteria</taxon>
        <taxon>Acetobacterales</taxon>
        <taxon>Acetobacteraceae</taxon>
        <taxon>Endobacter</taxon>
    </lineage>
</organism>